<feature type="transmembrane region" description="Helical" evidence="1">
    <location>
        <begin position="254"/>
        <end position="277"/>
    </location>
</feature>
<feature type="transmembrane region" description="Helical" evidence="1">
    <location>
        <begin position="42"/>
        <end position="62"/>
    </location>
</feature>
<organism evidence="2 3">
    <name type="scientific">Sulfurospirillum multivorans (strain DM 12446 / JCM 15788 / NBRC 109480)</name>
    <dbReference type="NCBI Taxonomy" id="1150621"/>
    <lineage>
        <taxon>Bacteria</taxon>
        <taxon>Pseudomonadati</taxon>
        <taxon>Campylobacterota</taxon>
        <taxon>Epsilonproteobacteria</taxon>
        <taxon>Campylobacterales</taxon>
        <taxon>Sulfurospirillaceae</taxon>
        <taxon>Sulfurospirillum</taxon>
    </lineage>
</organism>
<feature type="transmembrane region" description="Helical" evidence="1">
    <location>
        <begin position="82"/>
        <end position="98"/>
    </location>
</feature>
<accession>A0AA86AJT0</accession>
<dbReference type="EMBL" id="CP007201">
    <property type="protein sequence ID" value="AHJ11554.1"/>
    <property type="molecule type" value="Genomic_DNA"/>
</dbReference>
<dbReference type="GO" id="GO:0009390">
    <property type="term" value="C:dimethyl sulfoxide reductase complex"/>
    <property type="evidence" value="ECO:0007669"/>
    <property type="project" value="TreeGrafter"/>
</dbReference>
<keyword evidence="1" id="KW-0472">Membrane</keyword>
<feature type="transmembrane region" description="Helical" evidence="1">
    <location>
        <begin position="211"/>
        <end position="233"/>
    </location>
</feature>
<evidence type="ECO:0000256" key="1">
    <source>
        <dbReference type="SAM" id="Phobius"/>
    </source>
</evidence>
<dbReference type="InterPro" id="IPR007059">
    <property type="entry name" value="DmsC"/>
</dbReference>
<dbReference type="KEGG" id="smul:SMUL_0272"/>
<keyword evidence="1" id="KW-1133">Transmembrane helix</keyword>
<feature type="transmembrane region" description="Helical" evidence="1">
    <location>
        <begin position="144"/>
        <end position="164"/>
    </location>
</feature>
<sequence>MEHFFGELGLSLFTILVEISIGMILFEVFYSFKNGQTNKRVISIAAICAIIGSLVSLKHLGYPFHVYYSIVNIETSWLSREILSVSTFTIFTIIYLFVSFKNQRSLEKIFGSLSAIVGIFTLLAMSNVYIYTSVPFWHTNHTYIEYYASAIALGAIFYSIGANIEYSSKEYVFLGAITIVSASILAISYVFHGLSLANGNNVIQKSAEILYSYKDVMLLAWITGGLSIVLYYLKNFLEFIGFEKVSNNQLAINSSIISALLLTTAALLAKLIFYLAMQTSTIGLQ</sequence>
<dbReference type="Pfam" id="PF04976">
    <property type="entry name" value="DmsC"/>
    <property type="match status" value="1"/>
</dbReference>
<dbReference type="GO" id="GO:0019645">
    <property type="term" value="P:anaerobic electron transport chain"/>
    <property type="evidence" value="ECO:0007669"/>
    <property type="project" value="InterPro"/>
</dbReference>
<dbReference type="Gene3D" id="1.20.1630.10">
    <property type="entry name" value="Formate dehydrogenase/DMSO reductase domain"/>
    <property type="match status" value="1"/>
</dbReference>
<protein>
    <submittedName>
        <fullName evidence="2">Molybdopterin oxidoreductase, chain C</fullName>
    </submittedName>
</protein>
<dbReference type="Proteomes" id="UP000019322">
    <property type="component" value="Chromosome"/>
</dbReference>
<dbReference type="PANTHER" id="PTHR38095:SF1">
    <property type="entry name" value="ANAEROBIC DIMETHYL SULFOXIDE REDUCTASE CHAIN YNFH"/>
    <property type="match status" value="1"/>
</dbReference>
<dbReference type="GO" id="GO:0005886">
    <property type="term" value="C:plasma membrane"/>
    <property type="evidence" value="ECO:0007669"/>
    <property type="project" value="TreeGrafter"/>
</dbReference>
<name>A0AA86AJT0_SULMK</name>
<feature type="transmembrane region" description="Helical" evidence="1">
    <location>
        <begin position="171"/>
        <end position="191"/>
    </location>
</feature>
<evidence type="ECO:0000313" key="3">
    <source>
        <dbReference type="Proteomes" id="UP000019322"/>
    </source>
</evidence>
<feature type="transmembrane region" description="Helical" evidence="1">
    <location>
        <begin position="110"/>
        <end position="132"/>
    </location>
</feature>
<dbReference type="AlphaFoldDB" id="A0AA86AJT0"/>
<dbReference type="PANTHER" id="PTHR38095">
    <property type="entry name" value="ANAEROBIC DIMETHYL SULFOXIDE REDUCTASE CHAIN YNFH"/>
    <property type="match status" value="1"/>
</dbReference>
<proteinExistence type="predicted"/>
<gene>
    <name evidence="2" type="ORF">SMUL_0272</name>
</gene>
<dbReference type="RefSeq" id="WP_025343471.1">
    <property type="nucleotide sequence ID" value="NZ_CP007201.1"/>
</dbReference>
<feature type="transmembrane region" description="Helical" evidence="1">
    <location>
        <begin position="12"/>
        <end position="30"/>
    </location>
</feature>
<keyword evidence="1" id="KW-0812">Transmembrane</keyword>
<reference evidence="2 3" key="1">
    <citation type="journal article" date="2014" name="Environ. Microbiol.">
        <title>Insights into organohalide respiration and the versatile catabolism of Sulfurospirillum multivorans gained from comparative genomics and physiological studies.</title>
        <authorList>
            <person name="Goris T."/>
            <person name="Schubert T."/>
            <person name="Gadkari J."/>
            <person name="Wubet T."/>
            <person name="Tarkka M."/>
            <person name="Buscot F."/>
            <person name="Adrian L."/>
            <person name="Diekert G."/>
        </authorList>
    </citation>
    <scope>NUCLEOTIDE SEQUENCE [LARGE SCALE GENOMIC DNA]</scope>
    <source>
        <strain evidence="3">DM 12446 / JCM 15788 / NBRC 109480</strain>
    </source>
</reference>
<evidence type="ECO:0000313" key="2">
    <source>
        <dbReference type="EMBL" id="AHJ11554.1"/>
    </source>
</evidence>
<dbReference type="GO" id="GO:0009389">
    <property type="term" value="F:dimethyl sulfoxide reductase activity"/>
    <property type="evidence" value="ECO:0007669"/>
    <property type="project" value="TreeGrafter"/>
</dbReference>